<keyword evidence="3" id="KW-0560">Oxidoreductase</keyword>
<dbReference type="PANTHER" id="PTHR43105">
    <property type="entry name" value="RESPIRATORY NITRATE REDUCTASE"/>
    <property type="match status" value="1"/>
</dbReference>
<dbReference type="Gene3D" id="3.40.228.10">
    <property type="entry name" value="Dimethylsulfoxide Reductase, domain 2"/>
    <property type="match status" value="1"/>
</dbReference>
<dbReference type="EMBL" id="BARS01022699">
    <property type="protein sequence ID" value="GAG02989.1"/>
    <property type="molecule type" value="Genomic_DNA"/>
</dbReference>
<dbReference type="GO" id="GO:0016020">
    <property type="term" value="C:membrane"/>
    <property type="evidence" value="ECO:0007669"/>
    <property type="project" value="TreeGrafter"/>
</dbReference>
<evidence type="ECO:0000256" key="5">
    <source>
        <dbReference type="ARBA" id="ARBA00023014"/>
    </source>
</evidence>
<reference evidence="7" key="1">
    <citation type="journal article" date="2014" name="Front. Microbiol.">
        <title>High frequency of phylogenetically diverse reductive dehalogenase-homologous genes in deep subseafloor sedimentary metagenomes.</title>
        <authorList>
            <person name="Kawai M."/>
            <person name="Futagami T."/>
            <person name="Toyoda A."/>
            <person name="Takaki Y."/>
            <person name="Nishi S."/>
            <person name="Hori S."/>
            <person name="Arai W."/>
            <person name="Tsubouchi T."/>
            <person name="Morono Y."/>
            <person name="Uchiyama I."/>
            <person name="Ito T."/>
            <person name="Fujiyama A."/>
            <person name="Inagaki F."/>
            <person name="Takami H."/>
        </authorList>
    </citation>
    <scope>NUCLEOTIDE SEQUENCE</scope>
    <source>
        <strain evidence="7">Expedition CK06-06</strain>
    </source>
</reference>
<evidence type="ECO:0000256" key="3">
    <source>
        <dbReference type="ARBA" id="ARBA00023002"/>
    </source>
</evidence>
<dbReference type="Gene3D" id="3.40.50.740">
    <property type="match status" value="1"/>
</dbReference>
<dbReference type="GO" id="GO:0046872">
    <property type="term" value="F:metal ion binding"/>
    <property type="evidence" value="ECO:0007669"/>
    <property type="project" value="UniProtKB-KW"/>
</dbReference>
<evidence type="ECO:0000256" key="2">
    <source>
        <dbReference type="ARBA" id="ARBA00022723"/>
    </source>
</evidence>
<gene>
    <name evidence="7" type="ORF">S01H1_36247</name>
</gene>
<evidence type="ECO:0000313" key="7">
    <source>
        <dbReference type="EMBL" id="GAG02989.1"/>
    </source>
</evidence>
<organism evidence="7">
    <name type="scientific">marine sediment metagenome</name>
    <dbReference type="NCBI Taxonomy" id="412755"/>
    <lineage>
        <taxon>unclassified sequences</taxon>
        <taxon>metagenomes</taxon>
        <taxon>ecological metagenomes</taxon>
    </lineage>
</organism>
<comment type="caution">
    <text evidence="7">The sequence shown here is derived from an EMBL/GenBank/DDBJ whole genome shotgun (WGS) entry which is preliminary data.</text>
</comment>
<accession>X0UB19</accession>
<keyword evidence="4" id="KW-0408">Iron</keyword>
<evidence type="ECO:0000256" key="1">
    <source>
        <dbReference type="ARBA" id="ARBA00022485"/>
    </source>
</evidence>
<dbReference type="GO" id="GO:0051539">
    <property type="term" value="F:4 iron, 4 sulfur cluster binding"/>
    <property type="evidence" value="ECO:0007669"/>
    <property type="project" value="UniProtKB-KW"/>
</dbReference>
<name>X0UB19_9ZZZZ</name>
<evidence type="ECO:0000259" key="6">
    <source>
        <dbReference type="PROSITE" id="PS51669"/>
    </source>
</evidence>
<dbReference type="Gene3D" id="2.20.25.90">
    <property type="entry name" value="ADC-like domains"/>
    <property type="match status" value="1"/>
</dbReference>
<dbReference type="SUPFAM" id="SSF53706">
    <property type="entry name" value="Formate dehydrogenase/DMSO reductase, domains 1-3"/>
    <property type="match status" value="1"/>
</dbReference>
<dbReference type="GO" id="GO:0022904">
    <property type="term" value="P:respiratory electron transport chain"/>
    <property type="evidence" value="ECO:0007669"/>
    <property type="project" value="TreeGrafter"/>
</dbReference>
<feature type="non-terminal residue" evidence="7">
    <location>
        <position position="1"/>
    </location>
</feature>
<dbReference type="SMART" id="SM00926">
    <property type="entry name" value="Molybdop_Fe4S4"/>
    <property type="match status" value="1"/>
</dbReference>
<dbReference type="GO" id="GO:0003954">
    <property type="term" value="F:NADH dehydrogenase activity"/>
    <property type="evidence" value="ECO:0007669"/>
    <property type="project" value="TreeGrafter"/>
</dbReference>
<keyword evidence="5" id="KW-0411">Iron-sulfur</keyword>
<evidence type="ECO:0000256" key="4">
    <source>
        <dbReference type="ARBA" id="ARBA00023004"/>
    </source>
</evidence>
<dbReference type="AlphaFoldDB" id="X0UB19"/>
<sequence>SRADTQGAGRVWDFKQVETICPYCGCGCTVVLDIRDNRIVQATGKSHSGINAGLLCVKGRFGHDFVNHPERLREPLIRRGEKLLPAGWDEALDLVVRRLSQIKAQFGPDRIGGLASAKCTNEENYIFQKFLRAVIGTNNVDHCARLCHASTVTGLAKAFGSGAMTNSIEDFDHTDCIFVIGSNTTECHPVIGSAIKRNVLHRKVPLIVADPRAIELTEFATFHLRHRNGTDVALLNAMMHVILAEDLADRDFIAQRTEGFETFLKAIEPC</sequence>
<dbReference type="InterPro" id="IPR050123">
    <property type="entry name" value="Prok_molybdopt-oxidoreductase"/>
</dbReference>
<dbReference type="InterPro" id="IPR006656">
    <property type="entry name" value="Mopterin_OxRdtase"/>
</dbReference>
<keyword evidence="1" id="KW-0004">4Fe-4S</keyword>
<protein>
    <recommendedName>
        <fullName evidence="6">4Fe-4S Mo/W bis-MGD-type domain-containing protein</fullName>
    </recommendedName>
</protein>
<feature type="domain" description="4Fe-4S Mo/W bis-MGD-type" evidence="6">
    <location>
        <begin position="14"/>
        <end position="70"/>
    </location>
</feature>
<dbReference type="PROSITE" id="PS51669">
    <property type="entry name" value="4FE4S_MOW_BIS_MGD"/>
    <property type="match status" value="1"/>
</dbReference>
<dbReference type="InterPro" id="IPR006963">
    <property type="entry name" value="Mopterin_OxRdtase_4Fe-4S_dom"/>
</dbReference>
<keyword evidence="2" id="KW-0479">Metal-binding</keyword>
<feature type="non-terminal residue" evidence="7">
    <location>
        <position position="270"/>
    </location>
</feature>
<proteinExistence type="predicted"/>
<dbReference type="PANTHER" id="PTHR43105:SF14">
    <property type="entry name" value="FORMATE DEHYDROGENASE H"/>
    <property type="match status" value="1"/>
</dbReference>
<dbReference type="Pfam" id="PF00384">
    <property type="entry name" value="Molybdopterin"/>
    <property type="match status" value="1"/>
</dbReference>
<dbReference type="Pfam" id="PF04879">
    <property type="entry name" value="Molybdop_Fe4S4"/>
    <property type="match status" value="1"/>
</dbReference>